<accession>A0AAV0X6T6</accession>
<comment type="caution">
    <text evidence="1">The sequence shown here is derived from an EMBL/GenBank/DDBJ whole genome shotgun (WGS) entry which is preliminary data.</text>
</comment>
<organism evidence="1 2">
    <name type="scientific">Macrosiphum euphorbiae</name>
    <name type="common">potato aphid</name>
    <dbReference type="NCBI Taxonomy" id="13131"/>
    <lineage>
        <taxon>Eukaryota</taxon>
        <taxon>Metazoa</taxon>
        <taxon>Ecdysozoa</taxon>
        <taxon>Arthropoda</taxon>
        <taxon>Hexapoda</taxon>
        <taxon>Insecta</taxon>
        <taxon>Pterygota</taxon>
        <taxon>Neoptera</taxon>
        <taxon>Paraneoptera</taxon>
        <taxon>Hemiptera</taxon>
        <taxon>Sternorrhyncha</taxon>
        <taxon>Aphidomorpha</taxon>
        <taxon>Aphidoidea</taxon>
        <taxon>Aphididae</taxon>
        <taxon>Macrosiphini</taxon>
        <taxon>Macrosiphum</taxon>
    </lineage>
</organism>
<protein>
    <submittedName>
        <fullName evidence="1">Uncharacterized protein</fullName>
    </submittedName>
</protein>
<sequence length="303" mass="34703">MKNMDNGKLKYMYLNPEKDTVFAQYHFNQIETVGSYNSDVFGARSGYYTIVMNNVNSNLSTGFYNDNHSVVRSARFQNADANVKTQDGSETQAFNPALQRFLGVLAHAVSNEVKRSARNNALAQIKNEIIKPIVLQNTENNKLFDLMWQEGNVAIEMSNIEFQNSQLASATEQLLKSMTFQRKSQDSYTMVYDFALNKLAWTSTLNVVSAGKTVNTPRTKFDVEKIYIRVYLTKWSFDQQQSCDSISTNINVQGLNYNLDNNLRPEVVSAIDNNLERFIQHSLESNIQTYLKQMVCNNNYNKY</sequence>
<gene>
    <name evidence="1" type="ORF">MEUPH1_LOCUS19049</name>
</gene>
<proteinExistence type="predicted"/>
<reference evidence="1 2" key="1">
    <citation type="submission" date="2023-01" db="EMBL/GenBank/DDBJ databases">
        <authorList>
            <person name="Whitehead M."/>
        </authorList>
    </citation>
    <scope>NUCLEOTIDE SEQUENCE [LARGE SCALE GENOMIC DNA]</scope>
</reference>
<dbReference type="EMBL" id="CARXXK010000003">
    <property type="protein sequence ID" value="CAI6364189.1"/>
    <property type="molecule type" value="Genomic_DNA"/>
</dbReference>
<keyword evidence="2" id="KW-1185">Reference proteome</keyword>
<dbReference type="Proteomes" id="UP001160148">
    <property type="component" value="Unassembled WGS sequence"/>
</dbReference>
<evidence type="ECO:0000313" key="1">
    <source>
        <dbReference type="EMBL" id="CAI6364189.1"/>
    </source>
</evidence>
<dbReference type="AlphaFoldDB" id="A0AAV0X6T6"/>
<name>A0AAV0X6T6_9HEMI</name>
<evidence type="ECO:0000313" key="2">
    <source>
        <dbReference type="Proteomes" id="UP001160148"/>
    </source>
</evidence>